<organism evidence="2 3">
    <name type="scientific">Rhodococcus rhodnii LMG 5362</name>
    <dbReference type="NCBI Taxonomy" id="1273125"/>
    <lineage>
        <taxon>Bacteria</taxon>
        <taxon>Bacillati</taxon>
        <taxon>Actinomycetota</taxon>
        <taxon>Actinomycetes</taxon>
        <taxon>Mycobacteriales</taxon>
        <taxon>Nocardiaceae</taxon>
        <taxon>Rhodococcus</taxon>
    </lineage>
</organism>
<dbReference type="Gene3D" id="3.90.1200.10">
    <property type="match status" value="1"/>
</dbReference>
<reference evidence="2 3" key="1">
    <citation type="journal article" date="2013" name="Genome Announc.">
        <title>Draft Genome Sequence of Rhodococcus rhodnii Strain LMG5362, a Symbiont of Rhodnius prolixus (Hemiptera, Reduviidae, Triatominae), the Principle Vector of Trypanosoma cruzi.</title>
        <authorList>
            <person name="Pachebat J.A."/>
            <person name="van Keulen G."/>
            <person name="Whitten M.M."/>
            <person name="Girdwood S."/>
            <person name="Del Sol R."/>
            <person name="Dyson P.J."/>
            <person name="Facey P.D."/>
        </authorList>
    </citation>
    <scope>NUCLEOTIDE SEQUENCE [LARGE SCALE GENOMIC DNA]</scope>
    <source>
        <strain evidence="2 3">LMG 5362</strain>
    </source>
</reference>
<protein>
    <recommendedName>
        <fullName evidence="4">Aminoglycoside phosphotransferase domain-containing protein</fullName>
    </recommendedName>
</protein>
<name>R7WKS4_9NOCA</name>
<dbReference type="EMBL" id="APMY01000079">
    <property type="protein sequence ID" value="EOM75903.1"/>
    <property type="molecule type" value="Genomic_DNA"/>
</dbReference>
<dbReference type="AlphaFoldDB" id="R7WKS4"/>
<dbReference type="SUPFAM" id="SSF56112">
    <property type="entry name" value="Protein kinase-like (PK-like)"/>
    <property type="match status" value="1"/>
</dbReference>
<dbReference type="Proteomes" id="UP000013525">
    <property type="component" value="Unassembled WGS sequence"/>
</dbReference>
<gene>
    <name evidence="2" type="ORF">Rrhod_2815</name>
</gene>
<keyword evidence="3" id="KW-1185">Reference proteome</keyword>
<dbReference type="PATRIC" id="fig|1273125.3.peg.2686"/>
<comment type="caution">
    <text evidence="2">The sequence shown here is derived from an EMBL/GenBank/DDBJ whole genome shotgun (WGS) entry which is preliminary data.</text>
</comment>
<evidence type="ECO:0000313" key="2">
    <source>
        <dbReference type="EMBL" id="EOM75903.1"/>
    </source>
</evidence>
<dbReference type="eggNOG" id="COG2334">
    <property type="taxonomic scope" value="Bacteria"/>
</dbReference>
<proteinExistence type="predicted"/>
<evidence type="ECO:0008006" key="4">
    <source>
        <dbReference type="Google" id="ProtNLM"/>
    </source>
</evidence>
<evidence type="ECO:0000313" key="3">
    <source>
        <dbReference type="Proteomes" id="UP000013525"/>
    </source>
</evidence>
<sequence>MHRAPGDRRPAQVDSYAMTALLADPVSEVVAAAETLLTRRTGATVTLVDPIDLGGSGRSVVVRVRVAENPFSLPRTLVLKQFHPSRKAHDSAAFPAAPSTGSSAADDASPGGTSFLREIVSYRFTTALPVESRPGAELIAADPDDRLLVLSDLGDSTPFAELVRGADSDSVTNNLMAASQALGRMHAATVGREEDFSVLLRRAGLPAENDPTADHIDDAVAALPAMLATRLGVSVPDEVVDTVRENAEFFRSGGFRAFSSFDLCPDNVIIGAEGVRFLDYEAGGFRDAMFDIAYARMSFPGCLCRVDLPADRADAMADAWRAEVVGMWPALADDEFFAARIARAELVWAWWSTYLFLPGDDERVAAAGTHSLAAPRLDVLRQRWIQVARSAERAGDTALADHATSVAAVLA</sequence>
<accession>R7WKS4</accession>
<evidence type="ECO:0000256" key="1">
    <source>
        <dbReference type="SAM" id="MobiDB-lite"/>
    </source>
</evidence>
<feature type="region of interest" description="Disordered" evidence="1">
    <location>
        <begin position="89"/>
        <end position="110"/>
    </location>
</feature>
<dbReference type="InterPro" id="IPR011009">
    <property type="entry name" value="Kinase-like_dom_sf"/>
</dbReference>